<evidence type="ECO:0000313" key="6">
    <source>
        <dbReference type="EMBL" id="MBO1109454.1"/>
    </source>
</evidence>
<evidence type="ECO:0000256" key="2">
    <source>
        <dbReference type="ARBA" id="ARBA00004665"/>
    </source>
</evidence>
<dbReference type="NCBIfam" id="TIGR00254">
    <property type="entry name" value="GGDEF"/>
    <property type="match status" value="1"/>
</dbReference>
<dbReference type="PROSITE" id="PS50887">
    <property type="entry name" value="GGDEF"/>
    <property type="match status" value="1"/>
</dbReference>
<comment type="caution">
    <text evidence="6">The sequence shown here is derived from an EMBL/GenBank/DDBJ whole genome shotgun (WGS) entry which is preliminary data.</text>
</comment>
<proteinExistence type="predicted"/>
<dbReference type="Pfam" id="PF00990">
    <property type="entry name" value="GGDEF"/>
    <property type="match status" value="1"/>
</dbReference>
<accession>A0A8I1W7T7</accession>
<dbReference type="AlphaFoldDB" id="A0A8I1W7T7"/>
<dbReference type="SMART" id="SM00267">
    <property type="entry name" value="GGDEF"/>
    <property type="match status" value="1"/>
</dbReference>
<evidence type="ECO:0000256" key="5">
    <source>
        <dbReference type="ARBA" id="ARBA00034247"/>
    </source>
</evidence>
<dbReference type="Pfam" id="PF20975">
    <property type="entry name" value="DGCcoil"/>
    <property type="match status" value="1"/>
</dbReference>
<dbReference type="PANTHER" id="PTHR45138:SF9">
    <property type="entry name" value="DIGUANYLATE CYCLASE DGCM-RELATED"/>
    <property type="match status" value="1"/>
</dbReference>
<dbReference type="InterPro" id="IPR050469">
    <property type="entry name" value="Diguanylate_Cyclase"/>
</dbReference>
<dbReference type="PANTHER" id="PTHR45138">
    <property type="entry name" value="REGULATORY COMPONENTS OF SENSORY TRANSDUCTION SYSTEM"/>
    <property type="match status" value="1"/>
</dbReference>
<organism evidence="6 7">
    <name type="scientific">Plesiomonas shigelloides</name>
    <name type="common">Aeromonas shigelloides</name>
    <dbReference type="NCBI Taxonomy" id="703"/>
    <lineage>
        <taxon>Bacteria</taxon>
        <taxon>Pseudomonadati</taxon>
        <taxon>Pseudomonadota</taxon>
        <taxon>Gammaproteobacteria</taxon>
        <taxon>Enterobacterales</taxon>
        <taxon>Enterobacteriaceae</taxon>
        <taxon>Plesiomonas</taxon>
    </lineage>
</organism>
<comment type="catalytic activity">
    <reaction evidence="5">
        <text>2 GTP = 3',3'-c-di-GMP + 2 diphosphate</text>
        <dbReference type="Rhea" id="RHEA:24898"/>
        <dbReference type="ChEBI" id="CHEBI:33019"/>
        <dbReference type="ChEBI" id="CHEBI:37565"/>
        <dbReference type="ChEBI" id="CHEBI:58805"/>
        <dbReference type="EC" id="2.7.7.65"/>
    </reaction>
</comment>
<dbReference type="GO" id="GO:0052621">
    <property type="term" value="F:diguanylate cyclase activity"/>
    <property type="evidence" value="ECO:0007669"/>
    <property type="project" value="UniProtKB-EC"/>
</dbReference>
<protein>
    <recommendedName>
        <fullName evidence="3">diguanylate cyclase</fullName>
        <ecNumber evidence="3">2.7.7.65</ecNumber>
    </recommendedName>
</protein>
<gene>
    <name evidence="6" type="ORF">J2R62_14780</name>
</gene>
<dbReference type="KEGG" id="pshi:SAMEA2665130_2406"/>
<comment type="cofactor">
    <cofactor evidence="1">
        <name>Mg(2+)</name>
        <dbReference type="ChEBI" id="CHEBI:18420"/>
    </cofactor>
</comment>
<dbReference type="InterPro" id="IPR029787">
    <property type="entry name" value="Nucleotide_cyclase"/>
</dbReference>
<keyword evidence="4" id="KW-0342">GTP-binding</keyword>
<sequence length="515" mass="59716">MTQTPQAQAMDSMTDLHRQLAQIQDHYQQLSRKSMRESELLRRVLGRLAQSLEGSDSELDRLLTDIRIDLDRTKDTSLMIPRLALLERLAFKYSQQRLTHNKRINEAVLHTAECLKATAALPPQLRQDVVMLLDRQQNPEQIDRIERILSLSERAIRLLASLGDQQDARPAPAALQQDTLQKMSDELQHLISELDFDSDAGERLLEIRNQLLIGTSVQQLVHYSFEIIELILQGTRTERRLSRRFLAALNDDLSALHQSMNKSMESAYSDHKGMQGLNREMQDTLQLLERAPNLSGEQVQFALQQLRSITERHHRLCQQMYSSIERSQSNEGRLCAIIEQTTDYRNRLLDQQHRLFLDHLTKVYNRAALQERLDLEYKRWQRYQQPLWFVMVDIDRFKDLNDTYGHLAGDKALKIIARAIQQSLRETDFIARFGGEEFALLISDMSPDELSIKLEEIREKISQLPFKFHADKVSITVSLGASELQSGDTISTWQERADKALYHAKNNGRNQIFIH</sequence>
<dbReference type="GO" id="GO:0005525">
    <property type="term" value="F:GTP binding"/>
    <property type="evidence" value="ECO:0007669"/>
    <property type="project" value="UniProtKB-KW"/>
</dbReference>
<evidence type="ECO:0000256" key="4">
    <source>
        <dbReference type="ARBA" id="ARBA00023134"/>
    </source>
</evidence>
<evidence type="ECO:0000256" key="1">
    <source>
        <dbReference type="ARBA" id="ARBA00001946"/>
    </source>
</evidence>
<evidence type="ECO:0000256" key="3">
    <source>
        <dbReference type="ARBA" id="ARBA00012528"/>
    </source>
</evidence>
<dbReference type="RefSeq" id="WP_010864419.1">
    <property type="nucleotide sequence ID" value="NZ_CP050969.1"/>
</dbReference>
<dbReference type="Gene3D" id="3.30.70.270">
    <property type="match status" value="1"/>
</dbReference>
<dbReference type="EC" id="2.7.7.65" evidence="3"/>
<dbReference type="FunFam" id="3.30.70.270:FF:000001">
    <property type="entry name" value="Diguanylate cyclase domain protein"/>
    <property type="match status" value="1"/>
</dbReference>
<dbReference type="InterPro" id="IPR000160">
    <property type="entry name" value="GGDEF_dom"/>
</dbReference>
<dbReference type="CDD" id="cd01949">
    <property type="entry name" value="GGDEF"/>
    <property type="match status" value="1"/>
</dbReference>
<keyword evidence="4" id="KW-0547">Nucleotide-binding</keyword>
<name>A0A8I1W7T7_PLESH</name>
<reference evidence="6" key="1">
    <citation type="submission" date="2021-03" db="EMBL/GenBank/DDBJ databases">
        <title>Plesiomonas shigelloides zfcc0051, isolated from zebrafish feces.</title>
        <authorList>
            <person name="Vanderhoek Z."/>
            <person name="Gaulke C."/>
        </authorList>
    </citation>
    <scope>NUCLEOTIDE SEQUENCE</scope>
    <source>
        <strain evidence="6">Zfcc0051</strain>
    </source>
</reference>
<dbReference type="EMBL" id="JAFNAA010000019">
    <property type="protein sequence ID" value="MBO1109454.1"/>
    <property type="molecule type" value="Genomic_DNA"/>
</dbReference>
<comment type="pathway">
    <text evidence="2">Purine metabolism; 3',5'-cyclic di-GMP biosynthesis.</text>
</comment>
<dbReference type="SUPFAM" id="SSF55073">
    <property type="entry name" value="Nucleotide cyclase"/>
    <property type="match status" value="1"/>
</dbReference>
<dbReference type="InterPro" id="IPR048516">
    <property type="entry name" value="DGCcoil"/>
</dbReference>
<dbReference type="InterPro" id="IPR043128">
    <property type="entry name" value="Rev_trsase/Diguanyl_cyclase"/>
</dbReference>
<evidence type="ECO:0000313" key="7">
    <source>
        <dbReference type="Proteomes" id="UP000664658"/>
    </source>
</evidence>
<dbReference type="Proteomes" id="UP000664658">
    <property type="component" value="Unassembled WGS sequence"/>
</dbReference>